<evidence type="ECO:0000256" key="1">
    <source>
        <dbReference type="SAM" id="Phobius"/>
    </source>
</evidence>
<keyword evidence="1" id="KW-0812">Transmembrane</keyword>
<dbReference type="Pfam" id="PF11913">
    <property type="entry name" value="DUF3431"/>
    <property type="match status" value="1"/>
</dbReference>
<dbReference type="AlphaFoldDB" id="A0A8A1LII1"/>
<accession>A0A8A1LII1</accession>
<dbReference type="EMBL" id="CP069104">
    <property type="protein sequence ID" value="QSS53829.1"/>
    <property type="molecule type" value="Genomic_DNA"/>
</dbReference>
<gene>
    <name evidence="2" type="ORF">I7I53_01211</name>
</gene>
<feature type="transmembrane region" description="Helical" evidence="1">
    <location>
        <begin position="12"/>
        <end position="29"/>
    </location>
</feature>
<evidence type="ECO:0000313" key="3">
    <source>
        <dbReference type="Proteomes" id="UP000663419"/>
    </source>
</evidence>
<dbReference type="InterPro" id="IPR021838">
    <property type="entry name" value="DUF3431"/>
</dbReference>
<dbReference type="VEuPathDB" id="FungiDB:I7I53_01211"/>
<evidence type="ECO:0000313" key="2">
    <source>
        <dbReference type="EMBL" id="QSS53829.1"/>
    </source>
</evidence>
<sequence length="320" mass="36759">MFLRILNRRVRLRLAGTLLFVLSVFYFLHNNINKNNSGSANGQARLKSLPKNGYGHDQQVAVVVAGLRSSNTKWLSDAFPHWDKHIYIADDELSRLRIPKNKGREAMVYLTYMVDHYDDHSNDTAILFLHADRNQWHNDDEKYDGRRMLQRFNFQHLMREGYVNMRCHPYPGCTEGLDLATVPSVINTSESATIFGILQNLAILFPGSTRPPDHVAVGCCAQFGVTAGTIRQTPRKRYEELRQWLLDTSIPDQTSGRVMEYMWHTLFGKPAIHCPDPRQCYCQVYGRCDLNCVDGDCGVYVYPFGAGRSWFNRIKDYLGI</sequence>
<dbReference type="Proteomes" id="UP000663419">
    <property type="component" value="Chromosome 3"/>
</dbReference>
<protein>
    <submittedName>
        <fullName evidence="2">Uncharacterized protein</fullName>
    </submittedName>
</protein>
<keyword evidence="1" id="KW-0472">Membrane</keyword>
<keyword evidence="1" id="KW-1133">Transmembrane helix</keyword>
<reference evidence="2" key="1">
    <citation type="submission" date="2021-01" db="EMBL/GenBank/DDBJ databases">
        <title>Chromosome-level genome assembly of a human fungal pathogen reveals clustering of transcriptionally co-regulated genes.</title>
        <authorList>
            <person name="Voorhies M."/>
            <person name="Cohen S."/>
            <person name="Shea T.P."/>
            <person name="Petrus S."/>
            <person name="Munoz J.F."/>
            <person name="Poplawski S."/>
            <person name="Goldman W.E."/>
            <person name="Michael T."/>
            <person name="Cuomo C.A."/>
            <person name="Sil A."/>
            <person name="Beyhan S."/>
        </authorList>
    </citation>
    <scope>NUCLEOTIDE SEQUENCE</scope>
    <source>
        <strain evidence="2">H88</strain>
    </source>
</reference>
<proteinExistence type="predicted"/>
<name>A0A8A1LII1_AJEC8</name>
<dbReference type="PANTHER" id="PTHR37490">
    <property type="entry name" value="EXPRESSED PROTEIN"/>
    <property type="match status" value="1"/>
</dbReference>
<organism evidence="2 3">
    <name type="scientific">Ajellomyces capsulatus (strain H88)</name>
    <name type="common">Darling's disease fungus</name>
    <name type="synonym">Histoplasma capsulatum</name>
    <dbReference type="NCBI Taxonomy" id="544711"/>
    <lineage>
        <taxon>Eukaryota</taxon>
        <taxon>Fungi</taxon>
        <taxon>Dikarya</taxon>
        <taxon>Ascomycota</taxon>
        <taxon>Pezizomycotina</taxon>
        <taxon>Eurotiomycetes</taxon>
        <taxon>Eurotiomycetidae</taxon>
        <taxon>Onygenales</taxon>
        <taxon>Ajellomycetaceae</taxon>
        <taxon>Histoplasma</taxon>
    </lineage>
</organism>
<dbReference type="PANTHER" id="PTHR37490:SF3">
    <property type="entry name" value="DUF3431 DOMAIN CONTAINING PROTEIN"/>
    <property type="match status" value="1"/>
</dbReference>